<reference evidence="1 2" key="1">
    <citation type="journal article" date="2019" name="Nat. Ecol. Evol.">
        <title>Megaphylogeny resolves global patterns of mushroom evolution.</title>
        <authorList>
            <person name="Varga T."/>
            <person name="Krizsan K."/>
            <person name="Foldi C."/>
            <person name="Dima B."/>
            <person name="Sanchez-Garcia M."/>
            <person name="Sanchez-Ramirez S."/>
            <person name="Szollosi G.J."/>
            <person name="Szarkandi J.G."/>
            <person name="Papp V."/>
            <person name="Albert L."/>
            <person name="Andreopoulos W."/>
            <person name="Angelini C."/>
            <person name="Antonin V."/>
            <person name="Barry K.W."/>
            <person name="Bougher N.L."/>
            <person name="Buchanan P."/>
            <person name="Buyck B."/>
            <person name="Bense V."/>
            <person name="Catcheside P."/>
            <person name="Chovatia M."/>
            <person name="Cooper J."/>
            <person name="Damon W."/>
            <person name="Desjardin D."/>
            <person name="Finy P."/>
            <person name="Geml J."/>
            <person name="Haridas S."/>
            <person name="Hughes K."/>
            <person name="Justo A."/>
            <person name="Karasinski D."/>
            <person name="Kautmanova I."/>
            <person name="Kiss B."/>
            <person name="Kocsube S."/>
            <person name="Kotiranta H."/>
            <person name="LaButti K.M."/>
            <person name="Lechner B.E."/>
            <person name="Liimatainen K."/>
            <person name="Lipzen A."/>
            <person name="Lukacs Z."/>
            <person name="Mihaltcheva S."/>
            <person name="Morgado L.N."/>
            <person name="Niskanen T."/>
            <person name="Noordeloos M.E."/>
            <person name="Ohm R.A."/>
            <person name="Ortiz-Santana B."/>
            <person name="Ovrebo C."/>
            <person name="Racz N."/>
            <person name="Riley R."/>
            <person name="Savchenko A."/>
            <person name="Shiryaev A."/>
            <person name="Soop K."/>
            <person name="Spirin V."/>
            <person name="Szebenyi C."/>
            <person name="Tomsovsky M."/>
            <person name="Tulloss R.E."/>
            <person name="Uehling J."/>
            <person name="Grigoriev I.V."/>
            <person name="Vagvolgyi C."/>
            <person name="Papp T."/>
            <person name="Martin F.M."/>
            <person name="Miettinen O."/>
            <person name="Hibbett D.S."/>
            <person name="Nagy L.G."/>
        </authorList>
    </citation>
    <scope>NUCLEOTIDE SEQUENCE [LARGE SCALE GENOMIC DNA]</scope>
    <source>
        <strain evidence="1 2">CBS 962.96</strain>
    </source>
</reference>
<dbReference type="InterPro" id="IPR029058">
    <property type="entry name" value="AB_hydrolase_fold"/>
</dbReference>
<evidence type="ECO:0000313" key="1">
    <source>
        <dbReference type="EMBL" id="THU76526.1"/>
    </source>
</evidence>
<gene>
    <name evidence="1" type="ORF">K435DRAFT_899329</name>
</gene>
<evidence type="ECO:0008006" key="3">
    <source>
        <dbReference type="Google" id="ProtNLM"/>
    </source>
</evidence>
<organism evidence="1 2">
    <name type="scientific">Dendrothele bispora (strain CBS 962.96)</name>
    <dbReference type="NCBI Taxonomy" id="1314807"/>
    <lineage>
        <taxon>Eukaryota</taxon>
        <taxon>Fungi</taxon>
        <taxon>Dikarya</taxon>
        <taxon>Basidiomycota</taxon>
        <taxon>Agaricomycotina</taxon>
        <taxon>Agaricomycetes</taxon>
        <taxon>Agaricomycetidae</taxon>
        <taxon>Agaricales</taxon>
        <taxon>Agaricales incertae sedis</taxon>
        <taxon>Dendrothele</taxon>
    </lineage>
</organism>
<dbReference type="AlphaFoldDB" id="A0A4S8KLQ1"/>
<name>A0A4S8KLQ1_DENBC</name>
<dbReference type="OrthoDB" id="408631at2759"/>
<protein>
    <recommendedName>
        <fullName evidence="3">Carboxylesterase type B domain-containing protein</fullName>
    </recommendedName>
</protein>
<sequence>MIDYWVSFATSLDPNDGLGSPRDLKALSANVVLQLNGNSTTLIPDDYRKEGIDFINSMPLVWHHRRAF</sequence>
<evidence type="ECO:0000313" key="2">
    <source>
        <dbReference type="Proteomes" id="UP000297245"/>
    </source>
</evidence>
<proteinExistence type="predicted"/>
<dbReference type="Gene3D" id="3.40.50.1820">
    <property type="entry name" value="alpha/beta hydrolase"/>
    <property type="match status" value="1"/>
</dbReference>
<dbReference type="EMBL" id="ML180862">
    <property type="protein sequence ID" value="THU76526.1"/>
    <property type="molecule type" value="Genomic_DNA"/>
</dbReference>
<dbReference type="Proteomes" id="UP000297245">
    <property type="component" value="Unassembled WGS sequence"/>
</dbReference>
<keyword evidence="2" id="KW-1185">Reference proteome</keyword>
<accession>A0A4S8KLQ1</accession>